<dbReference type="AlphaFoldDB" id="A0A7J5YX64"/>
<sequence length="117" mass="13257">MSCVVEDYKRKDIWWKQVFPLKSRIDERRVVDVLTSELIAETLVQILKGEPKEKVPGSWRSSSPLIQGLSVFVVSQKRQISLGVKGYAELCLLVSSETSMDKENLEGLLGHFPNPQL</sequence>
<keyword evidence="2" id="KW-1185">Reference proteome</keyword>
<dbReference type="Proteomes" id="UP000518266">
    <property type="component" value="Unassembled WGS sequence"/>
</dbReference>
<organism evidence="1 2">
    <name type="scientific">Dissostichus mawsoni</name>
    <name type="common">Antarctic cod</name>
    <dbReference type="NCBI Taxonomy" id="36200"/>
    <lineage>
        <taxon>Eukaryota</taxon>
        <taxon>Metazoa</taxon>
        <taxon>Chordata</taxon>
        <taxon>Craniata</taxon>
        <taxon>Vertebrata</taxon>
        <taxon>Euteleostomi</taxon>
        <taxon>Actinopterygii</taxon>
        <taxon>Neopterygii</taxon>
        <taxon>Teleostei</taxon>
        <taxon>Neoteleostei</taxon>
        <taxon>Acanthomorphata</taxon>
        <taxon>Eupercaria</taxon>
        <taxon>Perciformes</taxon>
        <taxon>Notothenioidei</taxon>
        <taxon>Nototheniidae</taxon>
        <taxon>Dissostichus</taxon>
    </lineage>
</organism>
<name>A0A7J5YX64_DISMA</name>
<protein>
    <submittedName>
        <fullName evidence="1">Uncharacterized protein</fullName>
    </submittedName>
</protein>
<dbReference type="OrthoDB" id="8961907at2759"/>
<reference evidence="1 2" key="1">
    <citation type="submission" date="2020-03" db="EMBL/GenBank/DDBJ databases">
        <title>Dissostichus mawsoni Genome sequencing and assembly.</title>
        <authorList>
            <person name="Park H."/>
        </authorList>
    </citation>
    <scope>NUCLEOTIDE SEQUENCE [LARGE SCALE GENOMIC DNA]</scope>
    <source>
        <strain evidence="1">DM0001</strain>
        <tissue evidence="1">Muscle</tissue>
    </source>
</reference>
<evidence type="ECO:0000313" key="2">
    <source>
        <dbReference type="Proteomes" id="UP000518266"/>
    </source>
</evidence>
<comment type="caution">
    <text evidence="1">The sequence shown here is derived from an EMBL/GenBank/DDBJ whole genome shotgun (WGS) entry which is preliminary data.</text>
</comment>
<proteinExistence type="predicted"/>
<accession>A0A7J5YX64</accession>
<gene>
    <name evidence="1" type="ORF">F7725_014704</name>
</gene>
<dbReference type="EMBL" id="JAAKFY010000008">
    <property type="protein sequence ID" value="KAF3854016.1"/>
    <property type="molecule type" value="Genomic_DNA"/>
</dbReference>
<evidence type="ECO:0000313" key="1">
    <source>
        <dbReference type="EMBL" id="KAF3854016.1"/>
    </source>
</evidence>